<dbReference type="InterPro" id="IPR002104">
    <property type="entry name" value="Integrase_catalytic"/>
</dbReference>
<dbReference type="PANTHER" id="PTHR30349:SF41">
    <property type="entry name" value="INTEGRASE_RECOMBINASE PROTEIN MJ0367-RELATED"/>
    <property type="match status" value="1"/>
</dbReference>
<organism evidence="5 6">
    <name type="scientific">Hespellia stercorisuis DSM 15480</name>
    <dbReference type="NCBI Taxonomy" id="1121950"/>
    <lineage>
        <taxon>Bacteria</taxon>
        <taxon>Bacillati</taxon>
        <taxon>Bacillota</taxon>
        <taxon>Clostridia</taxon>
        <taxon>Lachnospirales</taxon>
        <taxon>Lachnospiraceae</taxon>
        <taxon>Hespellia</taxon>
    </lineage>
</organism>
<sequence>MHKLNWIWEKYYEKDSIATRKVSELKIVELKMWCIQKIEAHTLTSRQFKDMKSVMNMLLDYAVELELIVVNPARSVRGISYKKFKPQKKKSVQEQVYVNDEESLLIDTALEGFRKTKNTAYLAVCLNCTLACRVGELVAIQLTDISSDTLHIQRQEIKNYELIEGVLHRHRYRIAYYTKSTDSDRYIPLTSISHRFLEMIIAANEEAGFHSEYLFLDNDGERMNNDVVNNVLRRLNRKINTIQKGNHSIRKTCLSNMNASKLLSDEELRTFAGHKEVSTTQRSYVFAVDTLDRRQDAYEQAICGRIKK</sequence>
<gene>
    <name evidence="5" type="ORF">SAMN02745243_03048</name>
</gene>
<dbReference type="InterPro" id="IPR050090">
    <property type="entry name" value="Tyrosine_recombinase_XerCD"/>
</dbReference>
<dbReference type="GO" id="GO:0006310">
    <property type="term" value="P:DNA recombination"/>
    <property type="evidence" value="ECO:0007669"/>
    <property type="project" value="UniProtKB-KW"/>
</dbReference>
<keyword evidence="2" id="KW-0238">DNA-binding</keyword>
<dbReference type="InterPro" id="IPR013762">
    <property type="entry name" value="Integrase-like_cat_sf"/>
</dbReference>
<dbReference type="Pfam" id="PF00589">
    <property type="entry name" value="Phage_integrase"/>
    <property type="match status" value="1"/>
</dbReference>
<dbReference type="PANTHER" id="PTHR30349">
    <property type="entry name" value="PHAGE INTEGRASE-RELATED"/>
    <property type="match status" value="1"/>
</dbReference>
<evidence type="ECO:0000313" key="5">
    <source>
        <dbReference type="EMBL" id="SHK48269.1"/>
    </source>
</evidence>
<dbReference type="SUPFAM" id="SSF56349">
    <property type="entry name" value="DNA breaking-rejoining enzymes"/>
    <property type="match status" value="1"/>
</dbReference>
<dbReference type="GO" id="GO:0015074">
    <property type="term" value="P:DNA integration"/>
    <property type="evidence" value="ECO:0007669"/>
    <property type="project" value="InterPro"/>
</dbReference>
<dbReference type="PROSITE" id="PS51898">
    <property type="entry name" value="TYR_RECOMBINASE"/>
    <property type="match status" value="1"/>
</dbReference>
<dbReference type="CDD" id="cd00397">
    <property type="entry name" value="DNA_BRE_C"/>
    <property type="match status" value="1"/>
</dbReference>
<keyword evidence="6" id="KW-1185">Reference proteome</keyword>
<reference evidence="5 6" key="1">
    <citation type="submission" date="2016-11" db="EMBL/GenBank/DDBJ databases">
        <authorList>
            <person name="Jaros S."/>
            <person name="Januszkiewicz K."/>
            <person name="Wedrychowicz H."/>
        </authorList>
    </citation>
    <scope>NUCLEOTIDE SEQUENCE [LARGE SCALE GENOMIC DNA]</scope>
    <source>
        <strain evidence="5 6">DSM 15480</strain>
    </source>
</reference>
<dbReference type="GO" id="GO:0003677">
    <property type="term" value="F:DNA binding"/>
    <property type="evidence" value="ECO:0007669"/>
    <property type="project" value="UniProtKB-KW"/>
</dbReference>
<name>A0A1M6SU98_9FIRM</name>
<evidence type="ECO:0000259" key="4">
    <source>
        <dbReference type="PROSITE" id="PS51898"/>
    </source>
</evidence>
<proteinExistence type="inferred from homology"/>
<evidence type="ECO:0000256" key="3">
    <source>
        <dbReference type="ARBA" id="ARBA00023172"/>
    </source>
</evidence>
<protein>
    <submittedName>
        <fullName evidence="5">Phage integrase family protein</fullName>
    </submittedName>
</protein>
<dbReference type="Gene3D" id="1.10.443.10">
    <property type="entry name" value="Intergrase catalytic core"/>
    <property type="match status" value="1"/>
</dbReference>
<dbReference type="InterPro" id="IPR011010">
    <property type="entry name" value="DNA_brk_join_enz"/>
</dbReference>
<evidence type="ECO:0000256" key="2">
    <source>
        <dbReference type="ARBA" id="ARBA00023125"/>
    </source>
</evidence>
<feature type="domain" description="Tyr recombinase" evidence="4">
    <location>
        <begin position="92"/>
        <end position="299"/>
    </location>
</feature>
<evidence type="ECO:0000313" key="6">
    <source>
        <dbReference type="Proteomes" id="UP000184301"/>
    </source>
</evidence>
<keyword evidence="3" id="KW-0233">DNA recombination</keyword>
<dbReference type="EMBL" id="FQZY01000052">
    <property type="protein sequence ID" value="SHK48269.1"/>
    <property type="molecule type" value="Genomic_DNA"/>
</dbReference>
<dbReference type="Proteomes" id="UP000184301">
    <property type="component" value="Unassembled WGS sequence"/>
</dbReference>
<accession>A0A1M6SU98</accession>
<comment type="similarity">
    <text evidence="1">Belongs to the 'phage' integrase family.</text>
</comment>
<evidence type="ECO:0000256" key="1">
    <source>
        <dbReference type="ARBA" id="ARBA00008857"/>
    </source>
</evidence>
<dbReference type="AlphaFoldDB" id="A0A1M6SU98"/>